<accession>A0A9R0I4B4</accession>
<sequence length="122" mass="14047">MIQLGASELGYGCGLVGEEKLEKNIDWLLLHVPTSESLATRTRQNSECVMKEISGRALNKSRSQLWKSVMCTQQRGNQECGYYVMRFMYDIVTCCSEVEDLEKEFMNKLKERSFTTDEIKCV</sequence>
<dbReference type="AlphaFoldDB" id="A0A9R0I4B4"/>
<dbReference type="KEGG" id="soe:110782547"/>
<evidence type="ECO:0000313" key="2">
    <source>
        <dbReference type="RefSeq" id="XP_021842406.2"/>
    </source>
</evidence>
<organism evidence="1 2">
    <name type="scientific">Spinacia oleracea</name>
    <name type="common">Spinach</name>
    <dbReference type="NCBI Taxonomy" id="3562"/>
    <lineage>
        <taxon>Eukaryota</taxon>
        <taxon>Viridiplantae</taxon>
        <taxon>Streptophyta</taxon>
        <taxon>Embryophyta</taxon>
        <taxon>Tracheophyta</taxon>
        <taxon>Spermatophyta</taxon>
        <taxon>Magnoliopsida</taxon>
        <taxon>eudicotyledons</taxon>
        <taxon>Gunneridae</taxon>
        <taxon>Pentapetalae</taxon>
        <taxon>Caryophyllales</taxon>
        <taxon>Chenopodiaceae</taxon>
        <taxon>Chenopodioideae</taxon>
        <taxon>Anserineae</taxon>
        <taxon>Spinacia</taxon>
    </lineage>
</organism>
<dbReference type="Proteomes" id="UP000813463">
    <property type="component" value="Chromosome 3"/>
</dbReference>
<proteinExistence type="predicted"/>
<evidence type="ECO:0008006" key="3">
    <source>
        <dbReference type="Google" id="ProtNLM"/>
    </source>
</evidence>
<protein>
    <recommendedName>
        <fullName evidence="3">Ubiquitin-like protease family profile domain-containing protein</fullName>
    </recommendedName>
</protein>
<name>A0A9R0I4B4_SPIOL</name>
<dbReference type="GeneID" id="110782547"/>
<dbReference type="RefSeq" id="XP_021842406.2">
    <property type="nucleotide sequence ID" value="XM_021986714.2"/>
</dbReference>
<gene>
    <name evidence="2" type="primary">LOC110782547</name>
</gene>
<keyword evidence="1" id="KW-1185">Reference proteome</keyword>
<reference evidence="2" key="2">
    <citation type="submission" date="2025-08" db="UniProtKB">
        <authorList>
            <consortium name="RefSeq"/>
        </authorList>
    </citation>
    <scope>IDENTIFICATION</scope>
    <source>
        <tissue evidence="2">Leaf</tissue>
    </source>
</reference>
<reference evidence="1" key="1">
    <citation type="journal article" date="2021" name="Nat. Commun.">
        <title>Genomic analyses provide insights into spinach domestication and the genetic basis of agronomic traits.</title>
        <authorList>
            <person name="Cai X."/>
            <person name="Sun X."/>
            <person name="Xu C."/>
            <person name="Sun H."/>
            <person name="Wang X."/>
            <person name="Ge C."/>
            <person name="Zhang Z."/>
            <person name="Wang Q."/>
            <person name="Fei Z."/>
            <person name="Jiao C."/>
            <person name="Wang Q."/>
        </authorList>
    </citation>
    <scope>NUCLEOTIDE SEQUENCE [LARGE SCALE GENOMIC DNA]</scope>
    <source>
        <strain evidence="1">cv. Varoflay</strain>
    </source>
</reference>
<evidence type="ECO:0000313" key="1">
    <source>
        <dbReference type="Proteomes" id="UP000813463"/>
    </source>
</evidence>